<dbReference type="InterPro" id="IPR011660">
    <property type="entry name" value="VapB-like"/>
</dbReference>
<dbReference type="EMBL" id="CP070499">
    <property type="protein sequence ID" value="QSB14933.1"/>
    <property type="molecule type" value="Genomic_DNA"/>
</dbReference>
<name>A0A895YHV0_9ACTN</name>
<evidence type="ECO:0000256" key="1">
    <source>
        <dbReference type="ARBA" id="ARBA00022649"/>
    </source>
</evidence>
<evidence type="ECO:0000256" key="2">
    <source>
        <dbReference type="SAM" id="MobiDB-lite"/>
    </source>
</evidence>
<dbReference type="KEGG" id="nhy:JQS43_00610"/>
<evidence type="ECO:0000313" key="4">
    <source>
        <dbReference type="Proteomes" id="UP000662857"/>
    </source>
</evidence>
<dbReference type="Proteomes" id="UP000662857">
    <property type="component" value="Chromosome"/>
</dbReference>
<reference evidence="3" key="1">
    <citation type="submission" date="2021-02" db="EMBL/GenBank/DDBJ databases">
        <title>Natrosporangium hydrolyticum gen. nov., sp. nov, a haloalkaliphilic actinobacterium from a soda solonchak soil.</title>
        <authorList>
            <person name="Sorokin D.Y."/>
            <person name="Khijniak T.V."/>
            <person name="Zakharycheva A.P."/>
            <person name="Boueva O.V."/>
            <person name="Ariskina E.V."/>
            <person name="Hahnke R.L."/>
            <person name="Bunk B."/>
            <person name="Sproer C."/>
            <person name="Schumann P."/>
            <person name="Evtushenko L.I."/>
            <person name="Kublanov I.V."/>
        </authorList>
    </citation>
    <scope>NUCLEOTIDE SEQUENCE</scope>
    <source>
        <strain evidence="3">DSM 106523</strain>
    </source>
</reference>
<proteinExistence type="predicted"/>
<evidence type="ECO:0000313" key="3">
    <source>
        <dbReference type="EMBL" id="QSB14933.1"/>
    </source>
</evidence>
<gene>
    <name evidence="3" type="ORF">JQS43_00610</name>
</gene>
<sequence length="84" mass="9060">MALSIKSSEADRLARELAAATGESLTAAVEAALRERLERARARSRGARITRRLAALSSETRALPVTDSRSPEEIIGYDEHGLPS</sequence>
<organism evidence="3 4">
    <name type="scientific">Natronosporangium hydrolyticum</name>
    <dbReference type="NCBI Taxonomy" id="2811111"/>
    <lineage>
        <taxon>Bacteria</taxon>
        <taxon>Bacillati</taxon>
        <taxon>Actinomycetota</taxon>
        <taxon>Actinomycetes</taxon>
        <taxon>Micromonosporales</taxon>
        <taxon>Micromonosporaceae</taxon>
        <taxon>Natronosporangium</taxon>
    </lineage>
</organism>
<keyword evidence="4" id="KW-1185">Reference proteome</keyword>
<feature type="region of interest" description="Disordered" evidence="2">
    <location>
        <begin position="62"/>
        <end position="84"/>
    </location>
</feature>
<keyword evidence="1" id="KW-1277">Toxin-antitoxin system</keyword>
<dbReference type="RefSeq" id="WP_239677096.1">
    <property type="nucleotide sequence ID" value="NZ_CP070499.1"/>
</dbReference>
<dbReference type="Pfam" id="PF07704">
    <property type="entry name" value="PSK_trans_fac"/>
    <property type="match status" value="1"/>
</dbReference>
<feature type="compositionally biased region" description="Basic and acidic residues" evidence="2">
    <location>
        <begin position="69"/>
        <end position="84"/>
    </location>
</feature>
<protein>
    <submittedName>
        <fullName evidence="3">Type II toxin-antitoxin system VapB family antitoxin</fullName>
    </submittedName>
</protein>
<accession>A0A895YHV0</accession>
<dbReference type="AlphaFoldDB" id="A0A895YHV0"/>